<evidence type="ECO:0000313" key="2">
    <source>
        <dbReference type="EMBL" id="AUZ99697.1"/>
    </source>
</evidence>
<protein>
    <submittedName>
        <fullName evidence="2">Uncharacterized protein</fullName>
    </submittedName>
</protein>
<dbReference type="EMBL" id="MG489864">
    <property type="protein sequence ID" value="AUZ99697.1"/>
    <property type="molecule type" value="Viral_cRNA"/>
</dbReference>
<dbReference type="RefSeq" id="YP_010796374.1">
    <property type="nucleotide sequence ID" value="NC_076002.1"/>
</dbReference>
<sequence>MASSSDTSPLASSSKSGVKIIQTDVLDHLSESILEYDKKLKATKEPTSPGKSRNQLLNDLQNDSLIGSKVKIPDLPFSEEDVSILEWESPSLFDEVNSVEEKSNDLEENTKSSLVGVNEQARKTSKSAHIASIKANQSTKAAKVVQQFNQAQFKKIGKTGASTYVIQSSQLLMCDTTGNFSDEEIQAMHKMWVNDCWDGLEDVSGQVTIMYFLKALPKTTPSSSVISSLLRADRNLKARQLMTAINEDREPKVLNDILSNHTVVVNDIPSCLIAKLEAIVNTMKDISARSEELNVEMLSAFRQLMIFTGEIKSGQSDFLASAENKMRQIIAHANKQVQLVDSDTGSILRERLATNTLSTPFSAPVASTSGATAVLSDQDKLDRLFGKKKTR</sequence>
<dbReference type="Proteomes" id="UP000501948">
    <property type="component" value="Segment"/>
</dbReference>
<feature type="region of interest" description="Disordered" evidence="1">
    <location>
        <begin position="40"/>
        <end position="59"/>
    </location>
</feature>
<accession>A0A3G1NGZ4</accession>
<organism evidence="2">
    <name type="scientific">Lepeophtheirus virus LS24</name>
    <dbReference type="NCBI Taxonomy" id="2080823"/>
    <lineage>
        <taxon>Viruses</taxon>
        <taxon>Riboviria</taxon>
        <taxon>Orthornavirae</taxon>
        <taxon>Negarnaviricota</taxon>
        <taxon>Haploviricotina</taxon>
        <taxon>Monjiviricetes</taxon>
        <taxon>Mononegavirales</taxon>
    </lineage>
</organism>
<evidence type="ECO:0000256" key="1">
    <source>
        <dbReference type="SAM" id="MobiDB-lite"/>
    </source>
</evidence>
<name>A0A3G1NGZ4_9MONO</name>
<keyword evidence="3" id="KW-1185">Reference proteome</keyword>
<evidence type="ECO:0000313" key="3">
    <source>
        <dbReference type="Proteomes" id="UP000501948"/>
    </source>
</evidence>
<dbReference type="GeneID" id="80533842"/>
<dbReference type="KEGG" id="vg:80533842"/>
<proteinExistence type="predicted"/>
<reference evidence="2" key="1">
    <citation type="submission" date="2017-11" db="EMBL/GenBank/DDBJ databases">
        <title>Genomic characterization, phylogenetic position and in situ localization of a novel member of Mononegavirales in Lepeophtheirus salmonis.</title>
        <authorList>
            <person name="Nylund A."/>
            <person name="Okland A."/>
            <person name="Skoge R."/>
            <person name="Plarre H."/>
        </authorList>
    </citation>
    <scope>NUCLEOTIDE SEQUENCE [LARGE SCALE GENOMIC DNA]</scope>
    <source>
        <strain evidence="2">LS24</strain>
    </source>
</reference>